<evidence type="ECO:0000256" key="1">
    <source>
        <dbReference type="SAM" id="MobiDB-lite"/>
    </source>
</evidence>
<accession>A0ABN3NTB2</accession>
<protein>
    <submittedName>
        <fullName evidence="2">Uncharacterized protein</fullName>
    </submittedName>
</protein>
<gene>
    <name evidence="2" type="ORF">GCM10010423_32450</name>
</gene>
<keyword evidence="3" id="KW-1185">Reference proteome</keyword>
<sequence>MQASLGAAALADGAVPRMVSAVTPAHAEAKYLARERDKVPPRNDQEWSQGNLQGSFSDKSTYKASWLSCCT</sequence>
<dbReference type="Proteomes" id="UP001501095">
    <property type="component" value="Unassembled WGS sequence"/>
</dbReference>
<dbReference type="EMBL" id="BAAATM010000010">
    <property type="protein sequence ID" value="GAA2533909.1"/>
    <property type="molecule type" value="Genomic_DNA"/>
</dbReference>
<comment type="caution">
    <text evidence="2">The sequence shown here is derived from an EMBL/GenBank/DDBJ whole genome shotgun (WGS) entry which is preliminary data.</text>
</comment>
<name>A0ABN3NTB2_9ACTN</name>
<organism evidence="2 3">
    <name type="scientific">Streptomyces levis</name>
    <dbReference type="NCBI Taxonomy" id="285566"/>
    <lineage>
        <taxon>Bacteria</taxon>
        <taxon>Bacillati</taxon>
        <taxon>Actinomycetota</taxon>
        <taxon>Actinomycetes</taxon>
        <taxon>Kitasatosporales</taxon>
        <taxon>Streptomycetaceae</taxon>
        <taxon>Streptomyces</taxon>
    </lineage>
</organism>
<feature type="compositionally biased region" description="Basic and acidic residues" evidence="1">
    <location>
        <begin position="34"/>
        <end position="45"/>
    </location>
</feature>
<reference evidence="2 3" key="1">
    <citation type="journal article" date="2019" name="Int. J. Syst. Evol. Microbiol.">
        <title>The Global Catalogue of Microorganisms (GCM) 10K type strain sequencing project: providing services to taxonomists for standard genome sequencing and annotation.</title>
        <authorList>
            <consortium name="The Broad Institute Genomics Platform"/>
            <consortium name="The Broad Institute Genome Sequencing Center for Infectious Disease"/>
            <person name="Wu L."/>
            <person name="Ma J."/>
        </authorList>
    </citation>
    <scope>NUCLEOTIDE SEQUENCE [LARGE SCALE GENOMIC DNA]</scope>
    <source>
        <strain evidence="2 3">JCM 6924</strain>
    </source>
</reference>
<proteinExistence type="predicted"/>
<feature type="region of interest" description="Disordered" evidence="1">
    <location>
        <begin position="34"/>
        <end position="57"/>
    </location>
</feature>
<feature type="compositionally biased region" description="Polar residues" evidence="1">
    <location>
        <begin position="46"/>
        <end position="57"/>
    </location>
</feature>
<evidence type="ECO:0000313" key="2">
    <source>
        <dbReference type="EMBL" id="GAA2533909.1"/>
    </source>
</evidence>
<evidence type="ECO:0000313" key="3">
    <source>
        <dbReference type="Proteomes" id="UP001501095"/>
    </source>
</evidence>